<sequence>MRERTPRHVIVIGGGIAGLSAAHRLTGAGARVTLVESAERLGGKLWTGELAGVPVDFGADALPGHRPEAVDLARAVGLGDRLRPPSGATPLLWSHRPQGLTGGTGALADAVGDAVRAAGARILLGSPALALSRGVSGWQVRLPTRTVTGHAVVIAAPAWVAATLLSAEAPAAAAELSQVSYTSTALVTMAFRRADVEGPHGFAGRCGYLVPPVPGRAVTAAAFLTRTWGWLDERAPELFLLRATIGRHGEEDALYLDDRDLTAATLRDLSEAAGLTAHPLATEVTRWIGAVPRHVSGHAARITRVRRALAKLPGLRICGAAYEGAGIADCVAGGWRAAEGVLGERG</sequence>
<dbReference type="EMBL" id="JBHSPB010000022">
    <property type="protein sequence ID" value="MFC5723987.1"/>
    <property type="molecule type" value="Genomic_DNA"/>
</dbReference>
<dbReference type="Proteomes" id="UP001596083">
    <property type="component" value="Unassembled WGS sequence"/>
</dbReference>
<dbReference type="PANTHER" id="PTHR42923">
    <property type="entry name" value="PROTOPORPHYRINOGEN OXIDASE"/>
    <property type="match status" value="1"/>
</dbReference>
<feature type="domain" description="Amine oxidase" evidence="1">
    <location>
        <begin position="16"/>
        <end position="87"/>
    </location>
</feature>
<reference evidence="3" key="1">
    <citation type="journal article" date="2019" name="Int. J. Syst. Evol. Microbiol.">
        <title>The Global Catalogue of Microorganisms (GCM) 10K type strain sequencing project: providing services to taxonomists for standard genome sequencing and annotation.</title>
        <authorList>
            <consortium name="The Broad Institute Genomics Platform"/>
            <consortium name="The Broad Institute Genome Sequencing Center for Infectious Disease"/>
            <person name="Wu L."/>
            <person name="Ma J."/>
        </authorList>
    </citation>
    <scope>NUCLEOTIDE SEQUENCE [LARGE SCALE GENOMIC DNA]</scope>
    <source>
        <strain evidence="3">CGMCC 4.7304</strain>
    </source>
</reference>
<dbReference type="SUPFAM" id="SSF54373">
    <property type="entry name" value="FAD-linked reductases, C-terminal domain"/>
    <property type="match status" value="1"/>
</dbReference>
<proteinExistence type="predicted"/>
<dbReference type="InterPro" id="IPR036188">
    <property type="entry name" value="FAD/NAD-bd_sf"/>
</dbReference>
<dbReference type="RefSeq" id="WP_390320415.1">
    <property type="nucleotide sequence ID" value="NZ_JBHSPB010000022.1"/>
</dbReference>
<evidence type="ECO:0000313" key="3">
    <source>
        <dbReference type="Proteomes" id="UP001596083"/>
    </source>
</evidence>
<evidence type="ECO:0000313" key="2">
    <source>
        <dbReference type="EMBL" id="MFC5723987.1"/>
    </source>
</evidence>
<dbReference type="Gene3D" id="3.90.660.20">
    <property type="entry name" value="Protoporphyrinogen oxidase, mitochondrial, domain 2"/>
    <property type="match status" value="2"/>
</dbReference>
<dbReference type="InterPro" id="IPR050464">
    <property type="entry name" value="Zeta_carotene_desat/Oxidored"/>
</dbReference>
<accession>A0ABW0Z6E4</accession>
<gene>
    <name evidence="2" type="ORF">ACFP1Z_27855</name>
</gene>
<dbReference type="Pfam" id="PF01593">
    <property type="entry name" value="Amino_oxidase"/>
    <property type="match status" value="2"/>
</dbReference>
<dbReference type="SUPFAM" id="SSF51905">
    <property type="entry name" value="FAD/NAD(P)-binding domain"/>
    <property type="match status" value="1"/>
</dbReference>
<protein>
    <submittedName>
        <fullName evidence="2">Protoporphyrinogen/coproporphyrinogen oxidase</fullName>
    </submittedName>
</protein>
<feature type="domain" description="Amine oxidase" evidence="1">
    <location>
        <begin position="101"/>
        <end position="342"/>
    </location>
</feature>
<comment type="caution">
    <text evidence="2">The sequence shown here is derived from an EMBL/GenBank/DDBJ whole genome shotgun (WGS) entry which is preliminary data.</text>
</comment>
<organism evidence="2 3">
    <name type="scientific">Streptomyces gamaensis</name>
    <dbReference type="NCBI Taxonomy" id="1763542"/>
    <lineage>
        <taxon>Bacteria</taxon>
        <taxon>Bacillati</taxon>
        <taxon>Actinomycetota</taxon>
        <taxon>Actinomycetes</taxon>
        <taxon>Kitasatosporales</taxon>
        <taxon>Streptomycetaceae</taxon>
        <taxon>Streptomyces</taxon>
    </lineage>
</organism>
<dbReference type="Gene3D" id="3.50.50.60">
    <property type="entry name" value="FAD/NAD(P)-binding domain"/>
    <property type="match status" value="2"/>
</dbReference>
<dbReference type="InterPro" id="IPR002937">
    <property type="entry name" value="Amino_oxidase"/>
</dbReference>
<dbReference type="PANTHER" id="PTHR42923:SF3">
    <property type="entry name" value="PROTOPORPHYRINOGEN OXIDASE"/>
    <property type="match status" value="1"/>
</dbReference>
<evidence type="ECO:0000259" key="1">
    <source>
        <dbReference type="Pfam" id="PF01593"/>
    </source>
</evidence>
<keyword evidence="3" id="KW-1185">Reference proteome</keyword>
<name>A0ABW0Z6E4_9ACTN</name>